<evidence type="ECO:0000256" key="8">
    <source>
        <dbReference type="ARBA" id="ARBA00022776"/>
    </source>
</evidence>
<feature type="region of interest" description="Disordered" evidence="19">
    <location>
        <begin position="96"/>
        <end position="126"/>
    </location>
</feature>
<keyword evidence="7" id="KW-0227">DNA damage</keyword>
<evidence type="ECO:0000256" key="1">
    <source>
        <dbReference type="ARBA" id="ARBA00004123"/>
    </source>
</evidence>
<evidence type="ECO:0000256" key="9">
    <source>
        <dbReference type="ARBA" id="ARBA00022838"/>
    </source>
</evidence>
<dbReference type="FunFam" id="1.20.5.4980:FF:000001">
    <property type="entry name" value="Centromere protein X"/>
    <property type="match status" value="1"/>
</dbReference>
<evidence type="ECO:0000256" key="3">
    <source>
        <dbReference type="ARBA" id="ARBA00009359"/>
    </source>
</evidence>
<dbReference type="Pfam" id="PF09415">
    <property type="entry name" value="CENP-X"/>
    <property type="match status" value="1"/>
</dbReference>
<evidence type="ECO:0000256" key="6">
    <source>
        <dbReference type="ARBA" id="ARBA00022618"/>
    </source>
</evidence>
<accession>A6HLH7</accession>
<keyword evidence="6" id="KW-0132">Cell division</keyword>
<dbReference type="AlphaFoldDB" id="A6HLH7"/>
<dbReference type="Proteomes" id="UP000234681">
    <property type="component" value="Chromosome 10"/>
</dbReference>
<keyword evidence="10" id="KW-0238">DNA-binding</keyword>
<evidence type="ECO:0000256" key="5">
    <source>
        <dbReference type="ARBA" id="ARBA00022454"/>
    </source>
</evidence>
<comment type="subunit">
    <text evidence="15">Heterodimer with CENPX, sometimes called MHF; this interaction stabilizes both partners. MHF heterodimers can assemble to form tetrameric structures. MHF also coassemble with CENPT-CENPW heterodimers at centromeres to form the tetrameric CENP-T-W-S-X complex. Forms a discrete complex with FANCM and CENPX, called FANCM-MHF; this interaction, probably mediated by direct binding between CENPS and FANCM, leads to synergistic activation of double-stranded DNA binding and strongly stimulates FANCM-mediated DNA remodeling. Recruited by FANCM to the Fanconi anemia (FA) core complex, which consists of CENPS, CENPX, FANCA, FANCB, FANCC, FANCE, FANCF, FANCG, FANCL, FANCM, FAAP24 and FAAP100. The FA core complex associates with Bloom syndrome (BLM) complex, which consists of at least BLM, DNA topoisomerase 3-alpha (TOP3A), RMI1/BLAP75, RPA1/RPA70 and RPA2/RPA32. The super complex between FA and BLM is called BRAFT.</text>
</comment>
<dbReference type="InterPro" id="IPR018552">
    <property type="entry name" value="CENP-X"/>
</dbReference>
<evidence type="ECO:0000256" key="13">
    <source>
        <dbReference type="ARBA" id="ARBA00023306"/>
    </source>
</evidence>
<comment type="subcellular location">
    <subcellularLocation>
        <location evidence="2">Chromosome</location>
        <location evidence="2">Centromere</location>
        <location evidence="2">Kinetochore</location>
    </subcellularLocation>
    <subcellularLocation>
        <location evidence="1">Nucleus</location>
    </subcellularLocation>
</comment>
<evidence type="ECO:0000256" key="4">
    <source>
        <dbReference type="ARBA" id="ARBA00016388"/>
    </source>
</evidence>
<dbReference type="GO" id="GO:0006281">
    <property type="term" value="P:DNA repair"/>
    <property type="evidence" value="ECO:0007669"/>
    <property type="project" value="UniProtKB-KW"/>
</dbReference>
<evidence type="ECO:0000256" key="19">
    <source>
        <dbReference type="SAM" id="MobiDB-lite"/>
    </source>
</evidence>
<evidence type="ECO:0000256" key="10">
    <source>
        <dbReference type="ARBA" id="ARBA00023125"/>
    </source>
</evidence>
<dbReference type="GO" id="GO:0051301">
    <property type="term" value="P:cell division"/>
    <property type="evidence" value="ECO:0007669"/>
    <property type="project" value="UniProtKB-KW"/>
</dbReference>
<dbReference type="CDD" id="cd22921">
    <property type="entry name" value="HFD_CENP-X"/>
    <property type="match status" value="1"/>
</dbReference>
<evidence type="ECO:0000256" key="2">
    <source>
        <dbReference type="ARBA" id="ARBA00004629"/>
    </source>
</evidence>
<keyword evidence="8" id="KW-0498">Mitosis</keyword>
<dbReference type="GO" id="GO:0003677">
    <property type="term" value="F:DNA binding"/>
    <property type="evidence" value="ECO:0007669"/>
    <property type="project" value="UniProtKB-KW"/>
</dbReference>
<keyword evidence="5" id="KW-0158">Chromosome</keyword>
<evidence type="ECO:0000256" key="16">
    <source>
        <dbReference type="ARBA" id="ARBA00081649"/>
    </source>
</evidence>
<evidence type="ECO:0000256" key="12">
    <source>
        <dbReference type="ARBA" id="ARBA00023242"/>
    </source>
</evidence>
<evidence type="ECO:0000256" key="7">
    <source>
        <dbReference type="ARBA" id="ARBA00022763"/>
    </source>
</evidence>
<keyword evidence="9" id="KW-0995">Kinetochore</keyword>
<protein>
    <recommendedName>
        <fullName evidence="4">Centromere protein X</fullName>
    </recommendedName>
    <alternativeName>
        <fullName evidence="16">FANCM-interacting histone fold protein 2</fullName>
    </alternativeName>
    <alternativeName>
        <fullName evidence="17">Fanconi anemia-associated polypeptide of 10 kDa</fullName>
    </alternativeName>
    <alternativeName>
        <fullName evidence="18">Stimulated by retinoic acid gene 13 protein homolog</fullName>
    </alternativeName>
</protein>
<dbReference type="Gene3D" id="1.20.5.4980">
    <property type="match status" value="1"/>
</dbReference>
<evidence type="ECO:0000256" key="18">
    <source>
        <dbReference type="ARBA" id="ARBA00083779"/>
    </source>
</evidence>
<sequence>MEESSGFRKELVSRLLHLHFRDPKTRVSRDALQLMAEFLRIFVIAPGLLEFPSCGLPCLVNPCQHLRLVPELCSFQRMGRSQQLFPFLAIASQSPCETGAGKGEPAASRHSPCPAPPHPTPTLHYK</sequence>
<dbReference type="GO" id="GO:0005634">
    <property type="term" value="C:nucleus"/>
    <property type="evidence" value="ECO:0007669"/>
    <property type="project" value="UniProtKB-SubCell"/>
</dbReference>
<evidence type="ECO:0000256" key="14">
    <source>
        <dbReference type="ARBA" id="ARBA00023328"/>
    </source>
</evidence>
<name>A6HLH7_RAT</name>
<reference evidence="20 21" key="1">
    <citation type="submission" date="2005-07" db="EMBL/GenBank/DDBJ databases">
        <authorList>
            <person name="Mural R.J."/>
            <person name="Li P.W."/>
            <person name="Adams M.D."/>
            <person name="Amanatides P.G."/>
            <person name="Baden-Tillson H."/>
            <person name="Barnstead M."/>
            <person name="Chin S.H."/>
            <person name="Dew I."/>
            <person name="Evans C.A."/>
            <person name="Ferriera S."/>
            <person name="Flanigan M."/>
            <person name="Fosler C."/>
            <person name="Glodek A."/>
            <person name="Gu Z."/>
            <person name="Holt R.A."/>
            <person name="Jennings D."/>
            <person name="Kraft C.L."/>
            <person name="Lu F."/>
            <person name="Nguyen T."/>
            <person name="Nusskern D.R."/>
            <person name="Pfannkoch C.M."/>
            <person name="Sitter C."/>
            <person name="Sutton G.G."/>
            <person name="Venter J.C."/>
            <person name="Wang Z."/>
            <person name="Woodage T."/>
            <person name="Zheng X.H."/>
            <person name="Zhong F."/>
        </authorList>
    </citation>
    <scope>NUCLEOTIDE SEQUENCE [LARGE SCALE GENOMIC DNA]</scope>
    <source>
        <strain>BN</strain>
        <strain evidence="21">Sprague-Dawley</strain>
    </source>
</reference>
<evidence type="ECO:0000313" key="21">
    <source>
        <dbReference type="Proteomes" id="UP000234681"/>
    </source>
</evidence>
<comment type="similarity">
    <text evidence="3">Belongs to the CENP-X/MHF2 family.</text>
</comment>
<keyword evidence="12" id="KW-0539">Nucleus</keyword>
<organism evidence="20 21">
    <name type="scientific">Rattus norvegicus</name>
    <name type="common">Rat</name>
    <dbReference type="NCBI Taxonomy" id="10116"/>
    <lineage>
        <taxon>Eukaryota</taxon>
        <taxon>Metazoa</taxon>
        <taxon>Chordata</taxon>
        <taxon>Craniata</taxon>
        <taxon>Vertebrata</taxon>
        <taxon>Euteleostomi</taxon>
        <taxon>Mammalia</taxon>
        <taxon>Eutheria</taxon>
        <taxon>Euarchontoglires</taxon>
        <taxon>Glires</taxon>
        <taxon>Rodentia</taxon>
        <taxon>Myomorpha</taxon>
        <taxon>Muroidea</taxon>
        <taxon>Muridae</taxon>
        <taxon>Murinae</taxon>
        <taxon>Rattus</taxon>
    </lineage>
</organism>
<dbReference type="GO" id="GO:0000776">
    <property type="term" value="C:kinetochore"/>
    <property type="evidence" value="ECO:0007669"/>
    <property type="project" value="UniProtKB-KW"/>
</dbReference>
<keyword evidence="13" id="KW-0131">Cell cycle</keyword>
<gene>
    <name evidence="20" type="ORF">rCG_34515</name>
</gene>
<dbReference type="EMBL" id="CH473948">
    <property type="protein sequence ID" value="EDM06888.1"/>
    <property type="molecule type" value="Genomic_DNA"/>
</dbReference>
<evidence type="ECO:0000256" key="15">
    <source>
        <dbReference type="ARBA" id="ARBA00047146"/>
    </source>
</evidence>
<keyword evidence="11" id="KW-0234">DNA repair</keyword>
<dbReference type="GO" id="GO:0051382">
    <property type="term" value="P:kinetochore assembly"/>
    <property type="evidence" value="ECO:0007669"/>
    <property type="project" value="InterPro"/>
</dbReference>
<evidence type="ECO:0000313" key="20">
    <source>
        <dbReference type="EMBL" id="EDM06888.1"/>
    </source>
</evidence>
<keyword evidence="14" id="KW-0137">Centromere</keyword>
<evidence type="ECO:0000256" key="11">
    <source>
        <dbReference type="ARBA" id="ARBA00023204"/>
    </source>
</evidence>
<evidence type="ECO:0000256" key="17">
    <source>
        <dbReference type="ARBA" id="ARBA00082257"/>
    </source>
</evidence>
<proteinExistence type="inferred from homology"/>